<gene>
    <name evidence="1" type="ORF">E0Z10_g9303</name>
</gene>
<evidence type="ECO:0000313" key="1">
    <source>
        <dbReference type="EMBL" id="TGJ79452.1"/>
    </source>
</evidence>
<organism evidence="1 2">
    <name type="scientific">Xylaria hypoxylon</name>
    <dbReference type="NCBI Taxonomy" id="37992"/>
    <lineage>
        <taxon>Eukaryota</taxon>
        <taxon>Fungi</taxon>
        <taxon>Dikarya</taxon>
        <taxon>Ascomycota</taxon>
        <taxon>Pezizomycotina</taxon>
        <taxon>Sordariomycetes</taxon>
        <taxon>Xylariomycetidae</taxon>
        <taxon>Xylariales</taxon>
        <taxon>Xylariaceae</taxon>
        <taxon>Xylaria</taxon>
    </lineage>
</organism>
<reference evidence="1 2" key="1">
    <citation type="submission" date="2019-03" db="EMBL/GenBank/DDBJ databases">
        <title>Draft genome sequence of Xylaria hypoxylon DSM 108379, a ubiquitous saprotrophic-parasitic fungi on hardwood.</title>
        <authorList>
            <person name="Buettner E."/>
            <person name="Leonhardt S."/>
            <person name="Gebauer A.M."/>
            <person name="Liers C."/>
            <person name="Hofrichter M."/>
            <person name="Kellner H."/>
        </authorList>
    </citation>
    <scope>NUCLEOTIDE SEQUENCE [LARGE SCALE GENOMIC DNA]</scope>
    <source>
        <strain evidence="1 2">DSM 108379</strain>
    </source>
</reference>
<evidence type="ECO:0000313" key="2">
    <source>
        <dbReference type="Proteomes" id="UP000297716"/>
    </source>
</evidence>
<keyword evidence="2" id="KW-1185">Reference proteome</keyword>
<sequence>MTLAIPVSDTTSTTQHIPDFAKLHSGINCYPRKTKTVSITHNFDNVNASNALSIYLSTYKVNCPVLMSTMSTMIPPQKQELKELAPLDEGSVGDTQPTQYSTIDSAISMTFPDSAKNDLTEFEALKNEPKMHSLKINTHLANHIMNAPTVNTPCISYITVEGMPFNSENIMEMGQVLAQARREKRFPLTITPSYNLKAIIDDYEALQRLNTAREGEMDTKDDAFRPDISRLYIEIQRKIQDRDLAHGEVAADSNVRARLSGFANSTGAETGMYNLMRHAMNSVLRLNNLTVGGDSNIVDAVVTRVVNEIRTTVQSQVARGAHGVDGVNMGGVMEHVFSAIENALGGRVESQADRLDANATRVENVTDLQTTQVKAIATHVKAIDNHVHAMGNNVNAMSCLVNSTNGNVTALSANVITLQTVLSLIPQMITKSIEDMLPDVIGSAIEQAFEAATSNELLNRMQNFVNSVEATRARAEAANNRPSP</sequence>
<dbReference type="AlphaFoldDB" id="A0A4Z0YSL2"/>
<dbReference type="Proteomes" id="UP000297716">
    <property type="component" value="Unassembled WGS sequence"/>
</dbReference>
<dbReference type="STRING" id="37992.A0A4Z0YSL2"/>
<comment type="caution">
    <text evidence="1">The sequence shown here is derived from an EMBL/GenBank/DDBJ whole genome shotgun (WGS) entry which is preliminary data.</text>
</comment>
<proteinExistence type="predicted"/>
<accession>A0A4Z0YSL2</accession>
<name>A0A4Z0YSL2_9PEZI</name>
<dbReference type="OrthoDB" id="3903267at2759"/>
<dbReference type="EMBL" id="SKBN01000286">
    <property type="protein sequence ID" value="TGJ79452.1"/>
    <property type="molecule type" value="Genomic_DNA"/>
</dbReference>
<protein>
    <submittedName>
        <fullName evidence="1">Uncharacterized protein</fullName>
    </submittedName>
</protein>